<dbReference type="Proteomes" id="UP000268623">
    <property type="component" value="Unassembled WGS sequence"/>
</dbReference>
<accession>A0A3M9XL33</accession>
<feature type="domain" description="ABM" evidence="1">
    <location>
        <begin position="2"/>
        <end position="96"/>
    </location>
</feature>
<comment type="caution">
    <text evidence="2">The sequence shown here is derived from an EMBL/GenBank/DDBJ whole genome shotgun (WGS) entry which is preliminary data.</text>
</comment>
<organism evidence="2 3">
    <name type="scientific">Methylocystis hirsuta</name>
    <dbReference type="NCBI Taxonomy" id="369798"/>
    <lineage>
        <taxon>Bacteria</taxon>
        <taxon>Pseudomonadati</taxon>
        <taxon>Pseudomonadota</taxon>
        <taxon>Alphaproteobacteria</taxon>
        <taxon>Hyphomicrobiales</taxon>
        <taxon>Methylocystaceae</taxon>
        <taxon>Methylocystis</taxon>
    </lineage>
</organism>
<gene>
    <name evidence="2" type="ORF">D1O30_04475</name>
</gene>
<dbReference type="EMBL" id="QWDD01000001">
    <property type="protein sequence ID" value="RNJ48977.1"/>
    <property type="molecule type" value="Genomic_DNA"/>
</dbReference>
<dbReference type="InterPro" id="IPR050404">
    <property type="entry name" value="Heme-degrading_MO"/>
</dbReference>
<dbReference type="SUPFAM" id="SSF54909">
    <property type="entry name" value="Dimeric alpha+beta barrel"/>
    <property type="match status" value="1"/>
</dbReference>
<keyword evidence="2" id="KW-0503">Monooxygenase</keyword>
<dbReference type="Pfam" id="PF03992">
    <property type="entry name" value="ABM"/>
    <property type="match status" value="1"/>
</dbReference>
<evidence type="ECO:0000313" key="2">
    <source>
        <dbReference type="EMBL" id="RNJ48977.1"/>
    </source>
</evidence>
<dbReference type="PANTHER" id="PTHR34474">
    <property type="entry name" value="SIGNAL TRANSDUCTION PROTEIN TRAP"/>
    <property type="match status" value="1"/>
</dbReference>
<keyword evidence="3" id="KW-1185">Reference proteome</keyword>
<evidence type="ECO:0000313" key="3">
    <source>
        <dbReference type="Proteomes" id="UP000268623"/>
    </source>
</evidence>
<name>A0A3M9XL33_9HYPH</name>
<protein>
    <submittedName>
        <fullName evidence="2">Antibiotic biosynthesis monooxygenase</fullName>
    </submittedName>
</protein>
<dbReference type="AlphaFoldDB" id="A0A3M9XL33"/>
<dbReference type="InterPro" id="IPR011008">
    <property type="entry name" value="Dimeric_a/b-barrel"/>
</dbReference>
<dbReference type="PROSITE" id="PS51725">
    <property type="entry name" value="ABM"/>
    <property type="match status" value="1"/>
</dbReference>
<reference evidence="2 3" key="1">
    <citation type="submission" date="2018-08" db="EMBL/GenBank/DDBJ databases">
        <title>Genome sequence of Methylocystis hirsuta CSC1, a methanotroph able to accumulate PHAs.</title>
        <authorList>
            <person name="Bordel S."/>
            <person name="Rodriguez E."/>
            <person name="Gancedo J."/>
            <person name="Munoz R."/>
        </authorList>
    </citation>
    <scope>NUCLEOTIDE SEQUENCE [LARGE SCALE GENOMIC DNA]</scope>
    <source>
        <strain evidence="2 3">CSC1</strain>
    </source>
</reference>
<evidence type="ECO:0000259" key="1">
    <source>
        <dbReference type="PROSITE" id="PS51725"/>
    </source>
</evidence>
<dbReference type="Gene3D" id="3.30.70.100">
    <property type="match status" value="1"/>
</dbReference>
<sequence>MFIAMNRFKIVKGKEQAFEDVWRSRQSRLQERPGFIVFHLLKGPEREDHILYASHALWETRQHFIDWTHSEHFREAHKNAGQNRDLYLGGPEFEGFDAVLTESNPNYAPTAAEQD</sequence>
<dbReference type="RefSeq" id="WP_123174965.1">
    <property type="nucleotide sequence ID" value="NZ_QWDD01000001.1"/>
</dbReference>
<dbReference type="OrthoDB" id="9798115at2"/>
<keyword evidence="2" id="KW-0560">Oxidoreductase</keyword>
<dbReference type="InterPro" id="IPR007138">
    <property type="entry name" value="ABM_dom"/>
</dbReference>
<dbReference type="GO" id="GO:0004497">
    <property type="term" value="F:monooxygenase activity"/>
    <property type="evidence" value="ECO:0007669"/>
    <property type="project" value="UniProtKB-KW"/>
</dbReference>
<dbReference type="PANTHER" id="PTHR34474:SF2">
    <property type="entry name" value="SIGNAL TRANSDUCTION PROTEIN TRAP"/>
    <property type="match status" value="1"/>
</dbReference>
<proteinExistence type="predicted"/>